<reference evidence="2 3" key="1">
    <citation type="journal article" date="2019" name="G3 (Bethesda)">
        <title>Sequencing of a Wild Apple (Malus baccata) Genome Unravels the Differences Between Cultivated and Wild Apple Species Regarding Disease Resistance and Cold Tolerance.</title>
        <authorList>
            <person name="Chen X."/>
        </authorList>
    </citation>
    <scope>NUCLEOTIDE SEQUENCE [LARGE SCALE GENOMIC DNA]</scope>
    <source>
        <strain evidence="3">cv. Shandingzi</strain>
        <tissue evidence="2">Leaves</tissue>
    </source>
</reference>
<keyword evidence="3" id="KW-1185">Reference proteome</keyword>
<organism evidence="2 3">
    <name type="scientific">Malus baccata</name>
    <name type="common">Siberian crab apple</name>
    <name type="synonym">Pyrus baccata</name>
    <dbReference type="NCBI Taxonomy" id="106549"/>
    <lineage>
        <taxon>Eukaryota</taxon>
        <taxon>Viridiplantae</taxon>
        <taxon>Streptophyta</taxon>
        <taxon>Embryophyta</taxon>
        <taxon>Tracheophyta</taxon>
        <taxon>Spermatophyta</taxon>
        <taxon>Magnoliopsida</taxon>
        <taxon>eudicotyledons</taxon>
        <taxon>Gunneridae</taxon>
        <taxon>Pentapetalae</taxon>
        <taxon>rosids</taxon>
        <taxon>fabids</taxon>
        <taxon>Rosales</taxon>
        <taxon>Rosaceae</taxon>
        <taxon>Amygdaloideae</taxon>
        <taxon>Maleae</taxon>
        <taxon>Malus</taxon>
    </lineage>
</organism>
<feature type="compositionally biased region" description="Basic and acidic residues" evidence="1">
    <location>
        <begin position="83"/>
        <end position="101"/>
    </location>
</feature>
<evidence type="ECO:0000313" key="3">
    <source>
        <dbReference type="Proteomes" id="UP000315295"/>
    </source>
</evidence>
<protein>
    <submittedName>
        <fullName evidence="2">Uncharacterized protein</fullName>
    </submittedName>
</protein>
<evidence type="ECO:0000256" key="1">
    <source>
        <dbReference type="SAM" id="MobiDB-lite"/>
    </source>
</evidence>
<dbReference type="AlphaFoldDB" id="A0A540MQ64"/>
<proteinExistence type="predicted"/>
<name>A0A540MQ64_MALBA</name>
<gene>
    <name evidence="2" type="ORF">C1H46_013876</name>
</gene>
<dbReference type="EMBL" id="VIEB01000211">
    <property type="protein sequence ID" value="TQE00520.1"/>
    <property type="molecule type" value="Genomic_DNA"/>
</dbReference>
<accession>A0A540MQ64</accession>
<sequence length="101" mass="11302">MTTFCRYKAAPIIAKNPAVATDSPVHIPSTVDIQFQVARWRCEPLFGGRRMPVGGEMALGRVVNSCHQWRLRATVTLGESEEPDHSLCFERPRSADRPADH</sequence>
<dbReference type="Proteomes" id="UP000315295">
    <property type="component" value="Unassembled WGS sequence"/>
</dbReference>
<evidence type="ECO:0000313" key="2">
    <source>
        <dbReference type="EMBL" id="TQE00520.1"/>
    </source>
</evidence>
<comment type="caution">
    <text evidence="2">The sequence shown here is derived from an EMBL/GenBank/DDBJ whole genome shotgun (WGS) entry which is preliminary data.</text>
</comment>
<feature type="region of interest" description="Disordered" evidence="1">
    <location>
        <begin position="80"/>
        <end position="101"/>
    </location>
</feature>